<feature type="domain" description="ABC transmembrane type-1" evidence="9">
    <location>
        <begin position="64"/>
        <end position="295"/>
    </location>
</feature>
<evidence type="ECO:0000256" key="6">
    <source>
        <dbReference type="ARBA" id="ARBA00022989"/>
    </source>
</evidence>
<dbReference type="SUPFAM" id="SSF161098">
    <property type="entry name" value="MetI-like"/>
    <property type="match status" value="1"/>
</dbReference>
<keyword evidence="7 8" id="KW-0472">Membrane</keyword>
<feature type="transmembrane region" description="Helical" evidence="8">
    <location>
        <begin position="12"/>
        <end position="32"/>
    </location>
</feature>
<evidence type="ECO:0000256" key="8">
    <source>
        <dbReference type="RuleBase" id="RU363043"/>
    </source>
</evidence>
<feature type="transmembrane region" description="Helical" evidence="8">
    <location>
        <begin position="277"/>
        <end position="298"/>
    </location>
</feature>
<evidence type="ECO:0000256" key="2">
    <source>
        <dbReference type="ARBA" id="ARBA00007069"/>
    </source>
</evidence>
<keyword evidence="6 8" id="KW-1133">Transmembrane helix</keyword>
<keyword evidence="11" id="KW-1185">Reference proteome</keyword>
<dbReference type="PANTHER" id="PTHR43470">
    <property type="entry name" value="PHOSPHATE TRANSPORT SYSTEM PERMEASE PROTEIN PSTA-RELATED"/>
    <property type="match status" value="1"/>
</dbReference>
<evidence type="ECO:0000256" key="3">
    <source>
        <dbReference type="ARBA" id="ARBA00022448"/>
    </source>
</evidence>
<gene>
    <name evidence="10" type="ORF">DCCM_0830</name>
</gene>
<dbReference type="Proteomes" id="UP000239549">
    <property type="component" value="Unassembled WGS sequence"/>
</dbReference>
<feature type="transmembrane region" description="Helical" evidence="8">
    <location>
        <begin position="147"/>
        <end position="165"/>
    </location>
</feature>
<dbReference type="RefSeq" id="WP_104371136.1">
    <property type="nucleotide sequence ID" value="NZ_BFAV01000045.1"/>
</dbReference>
<comment type="caution">
    <text evidence="10">The sequence shown here is derived from an EMBL/GenBank/DDBJ whole genome shotgun (WGS) entry which is preliminary data.</text>
</comment>
<comment type="similarity">
    <text evidence="2 8">Belongs to the binding-protein-dependent transport system permease family. CysTW subfamily.</text>
</comment>
<dbReference type="PROSITE" id="PS50928">
    <property type="entry name" value="ABC_TM1"/>
    <property type="match status" value="1"/>
</dbReference>
<dbReference type="PANTHER" id="PTHR43470:SF3">
    <property type="entry name" value="PHOSPHATE TRANSPORT SYSTEM PERMEASE PROTEIN PSTA-RELATED"/>
    <property type="match status" value="1"/>
</dbReference>
<dbReference type="AlphaFoldDB" id="A0A2L2X9L6"/>
<feature type="transmembrane region" description="Helical" evidence="8">
    <location>
        <begin position="218"/>
        <end position="237"/>
    </location>
</feature>
<keyword evidence="3" id="KW-0813">Transport</keyword>
<proteinExistence type="inferred from homology"/>
<keyword evidence="5 8" id="KW-0812">Transmembrane</keyword>
<evidence type="ECO:0000256" key="5">
    <source>
        <dbReference type="ARBA" id="ARBA00022692"/>
    </source>
</evidence>
<comment type="subcellular location">
    <subcellularLocation>
        <location evidence="1 8">Cell membrane</location>
        <topology evidence="1 8">Multi-pass membrane protein</topology>
    </subcellularLocation>
</comment>
<evidence type="ECO:0000259" key="9">
    <source>
        <dbReference type="PROSITE" id="PS50928"/>
    </source>
</evidence>
<dbReference type="GO" id="GO:0035435">
    <property type="term" value="P:phosphate ion transmembrane transport"/>
    <property type="evidence" value="ECO:0007669"/>
    <property type="project" value="InterPro"/>
</dbReference>
<evidence type="ECO:0000313" key="10">
    <source>
        <dbReference type="EMBL" id="GBF32634.1"/>
    </source>
</evidence>
<organism evidence="10 11">
    <name type="scientific">Desulfocucumis palustris</name>
    <dbReference type="NCBI Taxonomy" id="1898651"/>
    <lineage>
        <taxon>Bacteria</taxon>
        <taxon>Bacillati</taxon>
        <taxon>Bacillota</taxon>
        <taxon>Clostridia</taxon>
        <taxon>Eubacteriales</taxon>
        <taxon>Desulfocucumaceae</taxon>
        <taxon>Desulfocucumis</taxon>
    </lineage>
</organism>
<dbReference type="InterPro" id="IPR035906">
    <property type="entry name" value="MetI-like_sf"/>
</dbReference>
<keyword evidence="4 8" id="KW-1003">Cell membrane</keyword>
<dbReference type="Pfam" id="PF00528">
    <property type="entry name" value="BPD_transp_1"/>
    <property type="match status" value="1"/>
</dbReference>
<accession>A0A2L2X9L6</accession>
<protein>
    <recommendedName>
        <fullName evidence="8">Phosphate transport system permease protein PstA</fullName>
    </recommendedName>
</protein>
<feature type="transmembrane region" description="Helical" evidence="8">
    <location>
        <begin position="60"/>
        <end position="88"/>
    </location>
</feature>
<dbReference type="GO" id="GO:0005315">
    <property type="term" value="F:phosphate transmembrane transporter activity"/>
    <property type="evidence" value="ECO:0007669"/>
    <property type="project" value="InterPro"/>
</dbReference>
<dbReference type="InterPro" id="IPR005672">
    <property type="entry name" value="Phosphate_PstA"/>
</dbReference>
<name>A0A2L2X9L6_9FIRM</name>
<reference evidence="11" key="1">
    <citation type="submission" date="2018-02" db="EMBL/GenBank/DDBJ databases">
        <title>Genome sequence of Desulfocucumis palustris strain NAW-5.</title>
        <authorList>
            <person name="Watanabe M."/>
            <person name="Kojima H."/>
            <person name="Fukui M."/>
        </authorList>
    </citation>
    <scope>NUCLEOTIDE SEQUENCE [LARGE SCALE GENOMIC DNA]</scope>
    <source>
        <strain evidence="11">NAW-5</strain>
    </source>
</reference>
<evidence type="ECO:0000256" key="4">
    <source>
        <dbReference type="ARBA" id="ARBA00022475"/>
    </source>
</evidence>
<sequence>MKREMGVGRLFCWLSGILTTSICLGILIYIAVRGAPALNWDFISKSPEMSLLGDGLAGGILSPLLGTLGLVTLGMLLALPWAAAMAVYYAEYAGDNWPAYILRIGNDVLAGVPTIVIALFGLVIFSYPELSFLSIKIEGVENGKAFGRSYLVASITMAVMVLPYVTKSVEEAIMAVSHTYREAAYALGVSKWRTIQKVVLPAAYRGIVSGAVLGVGRIASDVAIVWFCLGATITYSGPENWWQPQNWAATLRSAGNTLSSYIYYASPVGEGNNADRAYGAALVLILMILLLNAVANYVSRLSRIKSRLFNARGAECDGENIIEDIPSRI</sequence>
<dbReference type="InterPro" id="IPR000515">
    <property type="entry name" value="MetI-like"/>
</dbReference>
<evidence type="ECO:0000256" key="1">
    <source>
        <dbReference type="ARBA" id="ARBA00004651"/>
    </source>
</evidence>
<dbReference type="OrthoDB" id="9785113at2"/>
<dbReference type="NCBIfam" id="TIGR00974">
    <property type="entry name" value="3a0107s02c"/>
    <property type="match status" value="1"/>
</dbReference>
<feature type="transmembrane region" description="Helical" evidence="8">
    <location>
        <begin position="108"/>
        <end position="127"/>
    </location>
</feature>
<evidence type="ECO:0000256" key="7">
    <source>
        <dbReference type="ARBA" id="ARBA00023136"/>
    </source>
</evidence>
<dbReference type="EMBL" id="BFAV01000045">
    <property type="protein sequence ID" value="GBF32634.1"/>
    <property type="molecule type" value="Genomic_DNA"/>
</dbReference>
<dbReference type="Gene3D" id="1.10.3720.10">
    <property type="entry name" value="MetI-like"/>
    <property type="match status" value="1"/>
</dbReference>
<dbReference type="CDD" id="cd06261">
    <property type="entry name" value="TM_PBP2"/>
    <property type="match status" value="1"/>
</dbReference>
<dbReference type="GO" id="GO:0005886">
    <property type="term" value="C:plasma membrane"/>
    <property type="evidence" value="ECO:0007669"/>
    <property type="project" value="UniProtKB-SubCell"/>
</dbReference>
<evidence type="ECO:0000313" key="11">
    <source>
        <dbReference type="Proteomes" id="UP000239549"/>
    </source>
</evidence>